<proteinExistence type="predicted"/>
<reference evidence="1" key="1">
    <citation type="submission" date="2020-05" db="EMBL/GenBank/DDBJ databases">
        <authorList>
            <person name="Chiriac C."/>
            <person name="Salcher M."/>
            <person name="Ghai R."/>
            <person name="Kavagutti S V."/>
        </authorList>
    </citation>
    <scope>NUCLEOTIDE SEQUENCE</scope>
</reference>
<name>A0A6J7XRB2_9CAUD</name>
<accession>A0A6J7XRB2</accession>
<dbReference type="EMBL" id="LR798465">
    <property type="protein sequence ID" value="CAB5238805.1"/>
    <property type="molecule type" value="Genomic_DNA"/>
</dbReference>
<evidence type="ECO:0000313" key="1">
    <source>
        <dbReference type="EMBL" id="CAB5238805.1"/>
    </source>
</evidence>
<sequence length="92" mass="10514">MKPLELQKEQCPLNNIYRHQFIAECPNNGKQIIYSLTIKADKKVMVEHIITACSLVRRGYHEDIADDLHKALGGYQVITAHHHGVDIETHRG</sequence>
<gene>
    <name evidence="1" type="ORF">UFOVP751_47</name>
</gene>
<organism evidence="1">
    <name type="scientific">uncultured Caudovirales phage</name>
    <dbReference type="NCBI Taxonomy" id="2100421"/>
    <lineage>
        <taxon>Viruses</taxon>
        <taxon>Duplodnaviria</taxon>
        <taxon>Heunggongvirae</taxon>
        <taxon>Uroviricota</taxon>
        <taxon>Caudoviricetes</taxon>
        <taxon>Peduoviridae</taxon>
        <taxon>Maltschvirus</taxon>
        <taxon>Maltschvirus maltsch</taxon>
    </lineage>
</organism>
<protein>
    <submittedName>
        <fullName evidence="1">Uncharacterized protein</fullName>
    </submittedName>
</protein>